<organism evidence="4 5">
    <name type="scientific">Austropuccinia psidii MF-1</name>
    <dbReference type="NCBI Taxonomy" id="1389203"/>
    <lineage>
        <taxon>Eukaryota</taxon>
        <taxon>Fungi</taxon>
        <taxon>Dikarya</taxon>
        <taxon>Basidiomycota</taxon>
        <taxon>Pucciniomycotina</taxon>
        <taxon>Pucciniomycetes</taxon>
        <taxon>Pucciniales</taxon>
        <taxon>Sphaerophragmiaceae</taxon>
        <taxon>Austropuccinia</taxon>
    </lineage>
</organism>
<reference evidence="4" key="1">
    <citation type="submission" date="2021-03" db="EMBL/GenBank/DDBJ databases">
        <title>Draft genome sequence of rust myrtle Austropuccinia psidii MF-1, a brazilian biotype.</title>
        <authorList>
            <person name="Quecine M.C."/>
            <person name="Pachon D.M.R."/>
            <person name="Bonatelli M.L."/>
            <person name="Correr F.H."/>
            <person name="Franceschini L.M."/>
            <person name="Leite T.F."/>
            <person name="Margarido G.R.A."/>
            <person name="Almeida C.A."/>
            <person name="Ferrarezi J.A."/>
            <person name="Labate C.A."/>
        </authorList>
    </citation>
    <scope>NUCLEOTIDE SEQUENCE</scope>
    <source>
        <strain evidence="4">MF-1</strain>
    </source>
</reference>
<dbReference type="Pfam" id="PF00176">
    <property type="entry name" value="SNF2-rel_dom"/>
    <property type="match status" value="1"/>
</dbReference>
<dbReference type="Proteomes" id="UP000765509">
    <property type="component" value="Unassembled WGS sequence"/>
</dbReference>
<dbReference type="SUPFAM" id="SSF52540">
    <property type="entry name" value="P-loop containing nucleoside triphosphate hydrolases"/>
    <property type="match status" value="1"/>
</dbReference>
<dbReference type="InterPro" id="IPR027417">
    <property type="entry name" value="P-loop_NTPase"/>
</dbReference>
<evidence type="ECO:0000313" key="5">
    <source>
        <dbReference type="Proteomes" id="UP000765509"/>
    </source>
</evidence>
<name>A0A9Q3CN44_9BASI</name>
<accession>A0A9Q3CN44</accession>
<dbReference type="InterPro" id="IPR038718">
    <property type="entry name" value="SNF2-like_sf"/>
</dbReference>
<protein>
    <recommendedName>
        <fullName evidence="3">SNF2 N-terminal domain-containing protein</fullName>
    </recommendedName>
</protein>
<dbReference type="EMBL" id="AVOT02008232">
    <property type="protein sequence ID" value="MBW0485571.1"/>
    <property type="molecule type" value="Genomic_DNA"/>
</dbReference>
<dbReference type="InterPro" id="IPR000330">
    <property type="entry name" value="SNF2_N"/>
</dbReference>
<dbReference type="OrthoDB" id="2505291at2759"/>
<sequence length="232" mass="25762">MHCGPGWAWIENFQSNPTQTFFLEGVVITDPNYPSVSQIPNLALMFFTWYPNILFIIEGFQKKDFNLQMPKKYYCNSHTQCQPFTPTTPIAIMTPPFYPPVFSLSSKQKLLQLPSGSNLLMINTPLLPNQKTRLALLLDQEITNGQATCNLWATSPPGPTFNARHIIKTKVFSSFESLLTNNPLGGLLAADMGLGKSIQAILLIGTSKEQLIPNPHCSTPIIIISPPCLITK</sequence>
<comment type="caution">
    <text evidence="4">The sequence shown here is derived from an EMBL/GenBank/DDBJ whole genome shotgun (WGS) entry which is preliminary data.</text>
</comment>
<evidence type="ECO:0000313" key="4">
    <source>
        <dbReference type="EMBL" id="MBW0485571.1"/>
    </source>
</evidence>
<feature type="domain" description="SNF2 N-terminal" evidence="3">
    <location>
        <begin position="180"/>
        <end position="231"/>
    </location>
</feature>
<keyword evidence="5" id="KW-1185">Reference proteome</keyword>
<evidence type="ECO:0000259" key="3">
    <source>
        <dbReference type="Pfam" id="PF00176"/>
    </source>
</evidence>
<evidence type="ECO:0000256" key="1">
    <source>
        <dbReference type="ARBA" id="ARBA00022741"/>
    </source>
</evidence>
<keyword evidence="2" id="KW-0067">ATP-binding</keyword>
<keyword evidence="1" id="KW-0547">Nucleotide-binding</keyword>
<dbReference type="Gene3D" id="3.40.50.10810">
    <property type="entry name" value="Tandem AAA-ATPase domain"/>
    <property type="match status" value="1"/>
</dbReference>
<evidence type="ECO:0000256" key="2">
    <source>
        <dbReference type="ARBA" id="ARBA00022840"/>
    </source>
</evidence>
<dbReference type="AlphaFoldDB" id="A0A9Q3CN44"/>
<gene>
    <name evidence="4" type="ORF">O181_025286</name>
</gene>
<proteinExistence type="predicted"/>
<dbReference type="GO" id="GO:0005524">
    <property type="term" value="F:ATP binding"/>
    <property type="evidence" value="ECO:0007669"/>
    <property type="project" value="InterPro"/>
</dbReference>